<dbReference type="SMART" id="SM00028">
    <property type="entry name" value="TPR"/>
    <property type="match status" value="3"/>
</dbReference>
<dbReference type="SUPFAM" id="SSF48452">
    <property type="entry name" value="TPR-like"/>
    <property type="match status" value="1"/>
</dbReference>
<feature type="repeat" description="TPR" evidence="4">
    <location>
        <begin position="53"/>
        <end position="86"/>
    </location>
</feature>
<comment type="subcellular location">
    <subcellularLocation>
        <location evidence="1">Cytoplasm</location>
        <location evidence="1">Cytoskeleton</location>
        <location evidence="1">Cilium axoneme</location>
    </subcellularLocation>
</comment>
<evidence type="ECO:0000256" key="1">
    <source>
        <dbReference type="ARBA" id="ARBA00004430"/>
    </source>
</evidence>
<feature type="region of interest" description="Disordered" evidence="5">
    <location>
        <begin position="183"/>
        <end position="225"/>
    </location>
</feature>
<dbReference type="PANTHER" id="PTHR23040:SF2">
    <property type="entry name" value="OUTER DYNEIN ARM-DOCKING COMPLEX SUBUNIT 4"/>
    <property type="match status" value="1"/>
</dbReference>
<dbReference type="VEuPathDB" id="FungiDB:SPPG_07677"/>
<evidence type="ECO:0000313" key="6">
    <source>
        <dbReference type="EMBL" id="KNC96845.1"/>
    </source>
</evidence>
<feature type="region of interest" description="Disordered" evidence="5">
    <location>
        <begin position="1"/>
        <end position="43"/>
    </location>
</feature>
<dbReference type="PANTHER" id="PTHR23040">
    <property type="match status" value="1"/>
</dbReference>
<organism evidence="6 7">
    <name type="scientific">Spizellomyces punctatus (strain DAOM BR117)</name>
    <dbReference type="NCBI Taxonomy" id="645134"/>
    <lineage>
        <taxon>Eukaryota</taxon>
        <taxon>Fungi</taxon>
        <taxon>Fungi incertae sedis</taxon>
        <taxon>Chytridiomycota</taxon>
        <taxon>Chytridiomycota incertae sedis</taxon>
        <taxon>Chytridiomycetes</taxon>
        <taxon>Spizellomycetales</taxon>
        <taxon>Spizellomycetaceae</taxon>
        <taxon>Spizellomyces</taxon>
    </lineage>
</organism>
<dbReference type="Gene3D" id="1.25.40.10">
    <property type="entry name" value="Tetratricopeptide repeat domain"/>
    <property type="match status" value="1"/>
</dbReference>
<dbReference type="Proteomes" id="UP000053201">
    <property type="component" value="Unassembled WGS sequence"/>
</dbReference>
<proteinExistence type="predicted"/>
<feature type="compositionally biased region" description="Polar residues" evidence="5">
    <location>
        <begin position="207"/>
        <end position="225"/>
    </location>
</feature>
<keyword evidence="7" id="KW-1185">Reference proteome</keyword>
<dbReference type="AlphaFoldDB" id="A0A0L0H5Q6"/>
<dbReference type="RefSeq" id="XP_016604885.1">
    <property type="nucleotide sequence ID" value="XM_016755834.1"/>
</dbReference>
<gene>
    <name evidence="6" type="ORF">SPPG_07677</name>
</gene>
<accession>A0A0L0H5Q6</accession>
<dbReference type="EMBL" id="KQ257466">
    <property type="protein sequence ID" value="KNC96845.1"/>
    <property type="molecule type" value="Genomic_DNA"/>
</dbReference>
<evidence type="ECO:0000256" key="4">
    <source>
        <dbReference type="PROSITE-ProRule" id="PRU00339"/>
    </source>
</evidence>
<dbReference type="Pfam" id="PF12895">
    <property type="entry name" value="ANAPC3"/>
    <property type="match status" value="1"/>
</dbReference>
<dbReference type="InterPro" id="IPR011990">
    <property type="entry name" value="TPR-like_helical_dom_sf"/>
</dbReference>
<sequence length="310" mass="34228">MPTRSPIPTRTVIAPKKPKPTRSTQQQSPPKPKTPESANPPSTSLIAQSQALFPALVAEAERLSRQGHYSAAISLYTRAIETRPTDPTALSLRSKCRILQGEYEIALQDAEQALKADPSFAKALAAKAEALFAAGNFEDALVWYHRGAYLRADVEEFRVGVLRCKQAIMVAIQGIDASQLKKERETSTKSSKGVGVYHPGVVGPARRSTTTRQVENVTQRPTTPYDTETFERNLLEELYEDRVFLRGLASDPVFMSAANGDVGALVREGERYMEGRLEYWKIRNPSGRPASAVISGARRNKFRKGSGRVR</sequence>
<dbReference type="OrthoDB" id="2335338at2759"/>
<dbReference type="InParanoid" id="A0A0L0H5Q6"/>
<evidence type="ECO:0000256" key="5">
    <source>
        <dbReference type="SAM" id="MobiDB-lite"/>
    </source>
</evidence>
<reference evidence="6 7" key="1">
    <citation type="submission" date="2009-08" db="EMBL/GenBank/DDBJ databases">
        <title>The Genome Sequence of Spizellomyces punctatus strain DAOM BR117.</title>
        <authorList>
            <consortium name="The Broad Institute Genome Sequencing Platform"/>
            <person name="Russ C."/>
            <person name="Cuomo C."/>
            <person name="Shea T."/>
            <person name="Young S.K."/>
            <person name="Zeng Q."/>
            <person name="Koehrsen M."/>
            <person name="Haas B."/>
            <person name="Borodovsky M."/>
            <person name="Guigo R."/>
            <person name="Alvarado L."/>
            <person name="Berlin A."/>
            <person name="Bochicchio J."/>
            <person name="Borenstein D."/>
            <person name="Chapman S."/>
            <person name="Chen Z."/>
            <person name="Engels R."/>
            <person name="Freedman E."/>
            <person name="Gellesch M."/>
            <person name="Goldberg J."/>
            <person name="Griggs A."/>
            <person name="Gujja S."/>
            <person name="Heiman D."/>
            <person name="Hepburn T."/>
            <person name="Howarth C."/>
            <person name="Jen D."/>
            <person name="Larson L."/>
            <person name="Lewis B."/>
            <person name="Mehta T."/>
            <person name="Park D."/>
            <person name="Pearson M."/>
            <person name="Roberts A."/>
            <person name="Saif S."/>
            <person name="Shenoy N."/>
            <person name="Sisk P."/>
            <person name="Stolte C."/>
            <person name="Sykes S."/>
            <person name="Thomson T."/>
            <person name="Walk T."/>
            <person name="White J."/>
            <person name="Yandava C."/>
            <person name="Burger G."/>
            <person name="Gray M.W."/>
            <person name="Holland P.W.H."/>
            <person name="King N."/>
            <person name="Lang F.B.F."/>
            <person name="Roger A.J."/>
            <person name="Ruiz-Trillo I."/>
            <person name="Lander E."/>
            <person name="Nusbaum C."/>
        </authorList>
    </citation>
    <scope>NUCLEOTIDE SEQUENCE [LARGE SCALE GENOMIC DNA]</scope>
    <source>
        <strain evidence="6 7">DAOM BR117</strain>
    </source>
</reference>
<evidence type="ECO:0000256" key="3">
    <source>
        <dbReference type="ARBA" id="ARBA00034143"/>
    </source>
</evidence>
<protein>
    <recommendedName>
        <fullName evidence="2">Outer dynein arm-docking complex subunit 4</fullName>
    </recommendedName>
    <alternativeName>
        <fullName evidence="3">Tetratricopeptide repeat protein 25</fullName>
    </alternativeName>
</protein>
<dbReference type="GeneID" id="27690875"/>
<dbReference type="PROSITE" id="PS50005">
    <property type="entry name" value="TPR"/>
    <property type="match status" value="1"/>
</dbReference>
<feature type="compositionally biased region" description="Low complexity" evidence="5">
    <location>
        <begin position="188"/>
        <end position="204"/>
    </location>
</feature>
<dbReference type="InterPro" id="IPR040111">
    <property type="entry name" value="ODAD4"/>
</dbReference>
<evidence type="ECO:0000313" key="7">
    <source>
        <dbReference type="Proteomes" id="UP000053201"/>
    </source>
</evidence>
<dbReference type="STRING" id="645134.A0A0L0H5Q6"/>
<keyword evidence="4" id="KW-0802">TPR repeat</keyword>
<name>A0A0L0H5Q6_SPIPD</name>
<dbReference type="GO" id="GO:0005930">
    <property type="term" value="C:axoneme"/>
    <property type="evidence" value="ECO:0007669"/>
    <property type="project" value="UniProtKB-SubCell"/>
</dbReference>
<dbReference type="InterPro" id="IPR019734">
    <property type="entry name" value="TPR_rpt"/>
</dbReference>
<evidence type="ECO:0000256" key="2">
    <source>
        <dbReference type="ARBA" id="ARBA00034139"/>
    </source>
</evidence>
<dbReference type="eggNOG" id="KOG1124">
    <property type="taxonomic scope" value="Eukaryota"/>
</dbReference>